<evidence type="ECO:0000256" key="2">
    <source>
        <dbReference type="ARBA" id="ARBA00022705"/>
    </source>
</evidence>
<organism evidence="3">
    <name type="scientific">Listeria innocua</name>
    <dbReference type="NCBI Taxonomy" id="1642"/>
    <lineage>
        <taxon>Bacteria</taxon>
        <taxon>Bacillati</taxon>
        <taxon>Bacillota</taxon>
        <taxon>Bacilli</taxon>
        <taxon>Bacillales</taxon>
        <taxon>Listeriaceae</taxon>
        <taxon>Listeria</taxon>
    </lineage>
</organism>
<comment type="similarity">
    <text evidence="1">Belongs to the Gram-positive plasmids replication protein type 1 family.</text>
</comment>
<dbReference type="GO" id="GO:0006260">
    <property type="term" value="P:DNA replication"/>
    <property type="evidence" value="ECO:0007669"/>
    <property type="project" value="UniProtKB-KW"/>
</dbReference>
<sequence length="329" mass="38899">MILYNNNSIYSDDKSSVLVDKTKKGKIRPWREKKIANIGYFELLHILEMKKAERVGECANILEFKQNQETGERKLYRVWFCKSRLCPMCNWRRAMKHGIQSQKVVAEVIKRKPNVRWLFLTLSVKNVYDGKELSESLSAISKGFNRMMKYKKIDKNLVGFMRATEITVNQIDNSYNQHMHVLLCVESTYFKNTENYVDQKQWTAFWKRAMKLDYDPVVDIRAIKPKNKDKSDIDSVIDETAKYPVKDTDFMTDDEEKNLKRLADLEEGLYRKRLISYGGLLKEIHKELNLDDAEDGDLIHTDDKEKADEDGFSIIAMWNWERKNYFIKE</sequence>
<name>R9SAC8_LISIO</name>
<proteinExistence type="inferred from homology"/>
<evidence type="ECO:0000256" key="1">
    <source>
        <dbReference type="ARBA" id="ARBA00008909"/>
    </source>
</evidence>
<dbReference type="GO" id="GO:0003677">
    <property type="term" value="F:DNA binding"/>
    <property type="evidence" value="ECO:0007669"/>
    <property type="project" value="InterPro"/>
</dbReference>
<evidence type="ECO:0000313" key="3">
    <source>
        <dbReference type="EMBL" id="AGN12847.1"/>
    </source>
</evidence>
<keyword evidence="3" id="KW-0614">Plasmid</keyword>
<accession>R9SAC8</accession>
<keyword evidence="2" id="KW-0235">DNA replication</keyword>
<reference evidence="3" key="1">
    <citation type="journal article" date="2013" name="Plasmid">
        <title>pDB2011, a 7.6 kb multidrug resistance plasmid from Listeria innocua replicating in Gram-positive and Gram-negative hosts.</title>
        <authorList>
            <person name="Bertsch D."/>
            <person name="Anderegg J."/>
            <person name="Lacroix C."/>
            <person name="Meile L."/>
            <person name="Stevens M.J.A."/>
        </authorList>
    </citation>
    <scope>NUCLEOTIDE SEQUENCE</scope>
    <source>
        <strain evidence="3">TTS-2011</strain>
        <plasmid evidence="3">pDB2011</plasmid>
    </source>
</reference>
<dbReference type="AlphaFoldDB" id="R9SAC8"/>
<dbReference type="Pfam" id="PF01446">
    <property type="entry name" value="Rep_1"/>
    <property type="match status" value="1"/>
</dbReference>
<dbReference type="InterPro" id="IPR000989">
    <property type="entry name" value="Rep"/>
</dbReference>
<dbReference type="EMBL" id="KC456362">
    <property type="protein sequence ID" value="AGN12847.1"/>
    <property type="molecule type" value="Genomic_DNA"/>
</dbReference>
<geneLocation type="plasmid" evidence="3">
    <name>pDB2011</name>
</geneLocation>
<protein>
    <submittedName>
        <fullName evidence="3">Putative replication protein</fullName>
    </submittedName>
</protein>